<gene>
    <name evidence="2" type="ORF">UMAG_01300</name>
</gene>
<evidence type="ECO:0008006" key="4">
    <source>
        <dbReference type="Google" id="ProtNLM"/>
    </source>
</evidence>
<dbReference type="OMA" id="SSIKHIC"/>
<evidence type="ECO:0000256" key="1">
    <source>
        <dbReference type="SAM" id="SignalP"/>
    </source>
</evidence>
<dbReference type="KEGG" id="uma:UMAG_01300"/>
<protein>
    <recommendedName>
        <fullName evidence="4">Mig1 protein</fullName>
    </recommendedName>
</protein>
<keyword evidence="1" id="KW-0732">Signal</keyword>
<proteinExistence type="predicted"/>
<dbReference type="InParanoid" id="A0A0D1E781"/>
<name>A0A0D1E781_MYCMD</name>
<dbReference type="AlphaFoldDB" id="A0A0D1E781"/>
<dbReference type="GeneID" id="23562370"/>
<accession>A0A0D1E781</accession>
<feature type="chain" id="PRO_5002245237" description="Mig1 protein" evidence="1">
    <location>
        <begin position="21"/>
        <end position="136"/>
    </location>
</feature>
<evidence type="ECO:0000313" key="2">
    <source>
        <dbReference type="EMBL" id="KIS71401.1"/>
    </source>
</evidence>
<evidence type="ECO:0000313" key="3">
    <source>
        <dbReference type="Proteomes" id="UP000000561"/>
    </source>
</evidence>
<keyword evidence="3" id="KW-1185">Reference proteome</keyword>
<dbReference type="OrthoDB" id="2541304at2759"/>
<dbReference type="eggNOG" id="ENOG502RE9Z">
    <property type="taxonomic scope" value="Eukaryota"/>
</dbReference>
<dbReference type="VEuPathDB" id="FungiDB:UMAG_01300"/>
<sequence>MKAHISFLLAMVASVSVVKAGWDTPSPRFSWNALCGSHAHSSIKHICFDSLFDVRGITINTDFHGSYSSDNKKFVMYRAAKESSAFYSTTNFIINIGWDVTGTGQDQCIAYDVQDVSGNDLKNGLYCPGQAAISLP</sequence>
<organism evidence="2 3">
    <name type="scientific">Mycosarcoma maydis</name>
    <name type="common">Corn smut fungus</name>
    <name type="synonym">Ustilago maydis</name>
    <dbReference type="NCBI Taxonomy" id="5270"/>
    <lineage>
        <taxon>Eukaryota</taxon>
        <taxon>Fungi</taxon>
        <taxon>Dikarya</taxon>
        <taxon>Basidiomycota</taxon>
        <taxon>Ustilaginomycotina</taxon>
        <taxon>Ustilaginomycetes</taxon>
        <taxon>Ustilaginales</taxon>
        <taxon>Ustilaginaceae</taxon>
        <taxon>Mycosarcoma</taxon>
    </lineage>
</organism>
<dbReference type="Proteomes" id="UP000000561">
    <property type="component" value="Chromosome 2"/>
</dbReference>
<feature type="signal peptide" evidence="1">
    <location>
        <begin position="1"/>
        <end position="20"/>
    </location>
</feature>
<dbReference type="RefSeq" id="XP_011387214.1">
    <property type="nucleotide sequence ID" value="XM_011388912.1"/>
</dbReference>
<reference evidence="2 3" key="1">
    <citation type="journal article" date="2006" name="Nature">
        <title>Insights from the genome of the biotrophic fungal plant pathogen Ustilago maydis.</title>
        <authorList>
            <person name="Kamper J."/>
            <person name="Kahmann R."/>
            <person name="Bolker M."/>
            <person name="Ma L.J."/>
            <person name="Brefort T."/>
            <person name="Saville B.J."/>
            <person name="Banuett F."/>
            <person name="Kronstad J.W."/>
            <person name="Gold S.E."/>
            <person name="Muller O."/>
            <person name="Perlin M.H."/>
            <person name="Wosten H.A."/>
            <person name="de Vries R."/>
            <person name="Ruiz-Herrera J."/>
            <person name="Reynaga-Pena C.G."/>
            <person name="Snetselaar K."/>
            <person name="McCann M."/>
            <person name="Perez-Martin J."/>
            <person name="Feldbrugge M."/>
            <person name="Basse C.W."/>
            <person name="Steinberg G."/>
            <person name="Ibeas J.I."/>
            <person name="Holloman W."/>
            <person name="Guzman P."/>
            <person name="Farman M."/>
            <person name="Stajich J.E."/>
            <person name="Sentandreu R."/>
            <person name="Gonzalez-Prieto J.M."/>
            <person name="Kennell J.C."/>
            <person name="Molina L."/>
            <person name="Schirawski J."/>
            <person name="Mendoza-Mendoza A."/>
            <person name="Greilinger D."/>
            <person name="Munch K."/>
            <person name="Rossel N."/>
            <person name="Scherer M."/>
            <person name="Vranes M."/>
            <person name="Ladendorf O."/>
            <person name="Vincon V."/>
            <person name="Fuchs U."/>
            <person name="Sandrock B."/>
            <person name="Meng S."/>
            <person name="Ho E.C."/>
            <person name="Cahill M.J."/>
            <person name="Boyce K.J."/>
            <person name="Klose J."/>
            <person name="Klosterman S.J."/>
            <person name="Deelstra H.J."/>
            <person name="Ortiz-Castellanos L."/>
            <person name="Li W."/>
            <person name="Sanchez-Alonso P."/>
            <person name="Schreier P.H."/>
            <person name="Hauser-Hahn I."/>
            <person name="Vaupel M."/>
            <person name="Koopmann E."/>
            <person name="Friedrich G."/>
            <person name="Voss H."/>
            <person name="Schluter T."/>
            <person name="Margolis J."/>
            <person name="Platt D."/>
            <person name="Swimmer C."/>
            <person name="Gnirke A."/>
            <person name="Chen F."/>
            <person name="Vysotskaia V."/>
            <person name="Mannhaupt G."/>
            <person name="Guldener U."/>
            <person name="Munsterkotter M."/>
            <person name="Haase D."/>
            <person name="Oesterheld M."/>
            <person name="Mewes H.W."/>
            <person name="Mauceli E.W."/>
            <person name="DeCaprio D."/>
            <person name="Wade C.M."/>
            <person name="Butler J."/>
            <person name="Young S."/>
            <person name="Jaffe D.B."/>
            <person name="Calvo S."/>
            <person name="Nusbaum C."/>
            <person name="Galagan J."/>
            <person name="Birren B.W."/>
        </authorList>
    </citation>
    <scope>NUCLEOTIDE SEQUENCE [LARGE SCALE GENOMIC DNA]</scope>
    <source>
        <strain evidence="3">DSM 14603 / FGSC 9021 / UM521</strain>
    </source>
</reference>
<dbReference type="EMBL" id="CM003141">
    <property type="protein sequence ID" value="KIS71401.1"/>
    <property type="molecule type" value="Genomic_DNA"/>
</dbReference>